<comment type="caution">
    <text evidence="1">The sequence shown here is derived from an EMBL/GenBank/DDBJ whole genome shotgun (WGS) entry which is preliminary data.</text>
</comment>
<dbReference type="EMBL" id="QMBP01000006">
    <property type="protein sequence ID" value="RAZ90170.1"/>
    <property type="molecule type" value="Genomic_DNA"/>
</dbReference>
<evidence type="ECO:0000313" key="2">
    <source>
        <dbReference type="Proteomes" id="UP000251558"/>
    </source>
</evidence>
<evidence type="ECO:0000313" key="1">
    <source>
        <dbReference type="EMBL" id="RAZ90170.1"/>
    </source>
</evidence>
<dbReference type="Proteomes" id="UP000251558">
    <property type="component" value="Unassembled WGS sequence"/>
</dbReference>
<name>A0A330HQL0_9HYPH</name>
<organism evidence="1 2">
    <name type="scientific">Mesorhizobium hawassense</name>
    <dbReference type="NCBI Taxonomy" id="1209954"/>
    <lineage>
        <taxon>Bacteria</taxon>
        <taxon>Pseudomonadati</taxon>
        <taxon>Pseudomonadota</taxon>
        <taxon>Alphaproteobacteria</taxon>
        <taxon>Hyphomicrobiales</taxon>
        <taxon>Phyllobacteriaceae</taxon>
        <taxon>Mesorhizobium</taxon>
    </lineage>
</organism>
<proteinExistence type="predicted"/>
<reference evidence="2" key="1">
    <citation type="submission" date="2018-06" db="EMBL/GenBank/DDBJ databases">
        <authorList>
            <person name="Helene L.C."/>
            <person name="Dall'Agnol R."/>
            <person name="Delamuta J.R."/>
            <person name="Hungria M."/>
        </authorList>
    </citation>
    <scope>NUCLEOTIDE SEQUENCE [LARGE SCALE GENOMIC DNA]</scope>
    <source>
        <strain evidence="2">AC99b</strain>
    </source>
</reference>
<reference evidence="1 2" key="2">
    <citation type="submission" date="2018-07" db="EMBL/GenBank/DDBJ databases">
        <title>Diversity of Mesorhizobium strains in Brazil.</title>
        <authorList>
            <person name="Helene L.C.F."/>
            <person name="Dall'Agnol R."/>
            <person name="Delamuta J.R.M."/>
            <person name="Hungria M."/>
        </authorList>
    </citation>
    <scope>NUCLEOTIDE SEQUENCE [LARGE SCALE GENOMIC DNA]</scope>
    <source>
        <strain evidence="1 2">AC99b</strain>
    </source>
</reference>
<sequence>MELSQESANICQMSRHETELEIAESLVREGELRIARQKVTIKKLEDSGGAFVYDAQLMLQALEHIQQKHVADLERLMASK</sequence>
<gene>
    <name evidence="1" type="ORF">DPM33_15185</name>
</gene>
<protein>
    <submittedName>
        <fullName evidence="1">Uncharacterized protein</fullName>
    </submittedName>
</protein>
<dbReference type="AlphaFoldDB" id="A0A330HQL0"/>
<keyword evidence="2" id="KW-1185">Reference proteome</keyword>
<accession>A0A330HQL0</accession>